<reference evidence="1" key="1">
    <citation type="submission" date="2006-03" db="EMBL/GenBank/DDBJ databases">
        <title>Comparative Sequence and Genetic Analyses of Asparagus BACs Reveal No Microsynteny with Onion or Rice.</title>
        <authorList>
            <person name="Jernej J."/>
            <person name="Telgmann A."/>
            <person name="Jung C."/>
            <person name="Cheung F."/>
            <person name="Havey M.J."/>
            <person name="Town C.D."/>
        </authorList>
    </citation>
    <scope>NUCLEOTIDE SEQUENCE</scope>
</reference>
<dbReference type="AlphaFoldDB" id="Q2AAA5"/>
<proteinExistence type="predicted"/>
<organism evidence="1">
    <name type="scientific">Asparagus officinalis</name>
    <name type="common">Garden asparagus</name>
    <dbReference type="NCBI Taxonomy" id="4686"/>
    <lineage>
        <taxon>Eukaryota</taxon>
        <taxon>Viridiplantae</taxon>
        <taxon>Streptophyta</taxon>
        <taxon>Embryophyta</taxon>
        <taxon>Tracheophyta</taxon>
        <taxon>Spermatophyta</taxon>
        <taxon>Magnoliopsida</taxon>
        <taxon>Liliopsida</taxon>
        <taxon>Asparagales</taxon>
        <taxon>Asparagaceae</taxon>
        <taxon>Asparagoideae</taxon>
        <taxon>Asparagus</taxon>
    </lineage>
</organism>
<protein>
    <submittedName>
        <fullName evidence="1">Uncharacterized protein</fullName>
    </submittedName>
</protein>
<evidence type="ECO:0000313" key="1">
    <source>
        <dbReference type="EMBL" id="ABD63094.1"/>
    </source>
</evidence>
<name>Q2AAA5_ASPOF</name>
<dbReference type="EMBL" id="AC183433">
    <property type="protein sequence ID" value="ABD63094.1"/>
    <property type="molecule type" value="Genomic_DNA"/>
</dbReference>
<sequence length="98" mass="11334">MDPTPLFNNQRGVLNPNSTTWFENPTFPQSRNTLIFKESQPTPLHTASNIARYLIFWSDTEEDRMARRLRREAFNLGFQELAKKNAPDVASDNFSNNS</sequence>
<gene>
    <name evidence="1" type="ORF">17.t00021</name>
</gene>
<accession>Q2AAA5</accession>